<organism evidence="2">
    <name type="scientific">uncultured Caudovirales phage</name>
    <dbReference type="NCBI Taxonomy" id="2100421"/>
    <lineage>
        <taxon>Viruses</taxon>
        <taxon>Duplodnaviria</taxon>
        <taxon>Heunggongvirae</taxon>
        <taxon>Uroviricota</taxon>
        <taxon>Caudoviricetes</taxon>
        <taxon>Peduoviridae</taxon>
        <taxon>Maltschvirus</taxon>
        <taxon>Maltschvirus maltsch</taxon>
    </lineage>
</organism>
<evidence type="ECO:0000313" key="3">
    <source>
        <dbReference type="EMBL" id="CAB5238545.1"/>
    </source>
</evidence>
<sequence length="77" mass="9353">MTSHTYDFKIYNGRVKVYVDDYVMFTFNQIDFKGYYSYKDDTLLFGIDIYLVDTTMEIYFKTKENWLNILSLLDKNL</sequence>
<proteinExistence type="predicted"/>
<dbReference type="EMBL" id="LR797289">
    <property type="protein sequence ID" value="CAB4199868.1"/>
    <property type="molecule type" value="Genomic_DNA"/>
</dbReference>
<protein>
    <submittedName>
        <fullName evidence="2">Uncharacterized protein</fullName>
    </submittedName>
</protein>
<reference evidence="2" key="1">
    <citation type="submission" date="2020-05" db="EMBL/GenBank/DDBJ databases">
        <authorList>
            <person name="Chiriac C."/>
            <person name="Salcher M."/>
            <person name="Ghai R."/>
            <person name="Kavagutti S V."/>
        </authorList>
    </citation>
    <scope>NUCLEOTIDE SEQUENCE</scope>
</reference>
<evidence type="ECO:0000313" key="1">
    <source>
        <dbReference type="EMBL" id="CAB4172177.1"/>
    </source>
</evidence>
<evidence type="ECO:0000313" key="2">
    <source>
        <dbReference type="EMBL" id="CAB4199868.1"/>
    </source>
</evidence>
<accession>A0A6J5S115</accession>
<dbReference type="EMBL" id="LR796873">
    <property type="protein sequence ID" value="CAB4172177.1"/>
    <property type="molecule type" value="Genomic_DNA"/>
</dbReference>
<dbReference type="EMBL" id="LR798461">
    <property type="protein sequence ID" value="CAB5238545.1"/>
    <property type="molecule type" value="Genomic_DNA"/>
</dbReference>
<gene>
    <name evidence="2" type="ORF">UFOVP1354_12</name>
    <name evidence="3" type="ORF">UFOVP1547_43</name>
    <name evidence="1" type="ORF">UFOVP930_54</name>
</gene>
<name>A0A6J5S115_9CAUD</name>